<dbReference type="AlphaFoldDB" id="A7I2E2"/>
<dbReference type="EMBL" id="CP000776">
    <property type="protein sequence ID" value="ABS51770.1"/>
    <property type="molecule type" value="Genomic_DNA"/>
</dbReference>
<name>A7I2E2_CAMHC</name>
<sequence length="58" mass="7020">MYLKSALLCKIKNSLYGDFIFIIDFANSFITEIYNKILFRVDKKNIFLRSCFFLKHKF</sequence>
<organism evidence="1 2">
    <name type="scientific">Campylobacter hominis (strain ATCC BAA-381 / DSM 21671 / CCUG 45161 / LMG 19568 / NCTC 13146 / CH001A)</name>
    <dbReference type="NCBI Taxonomy" id="360107"/>
    <lineage>
        <taxon>Bacteria</taxon>
        <taxon>Pseudomonadati</taxon>
        <taxon>Campylobacterota</taxon>
        <taxon>Epsilonproteobacteria</taxon>
        <taxon>Campylobacterales</taxon>
        <taxon>Campylobacteraceae</taxon>
        <taxon>Campylobacter</taxon>
    </lineage>
</organism>
<proteinExistence type="predicted"/>
<gene>
    <name evidence="1" type="ordered locus">CHAB381_1127</name>
</gene>
<reference evidence="2" key="1">
    <citation type="submission" date="2007-07" db="EMBL/GenBank/DDBJ databases">
        <title>Complete genome sequence of Campylobacter hominis ATCC BAA-381, a commensal isolated from the human gastrointestinal tract.</title>
        <authorList>
            <person name="Fouts D.E."/>
            <person name="Mongodin E.F."/>
            <person name="Puiu D."/>
            <person name="Sebastian Y."/>
            <person name="Miller W.G."/>
            <person name="Mandrell R.E."/>
            <person name="Nelson K.E."/>
        </authorList>
    </citation>
    <scope>NUCLEOTIDE SEQUENCE [LARGE SCALE GENOMIC DNA]</scope>
    <source>
        <strain evidence="2">ATCC BAA-381 / LMG 19568 / NCTC 13146 / CH001A</strain>
    </source>
</reference>
<dbReference type="KEGG" id="cha:CHAB381_1127"/>
<accession>A7I2E2</accession>
<dbReference type="HOGENOM" id="CLU_2970765_0_0_7"/>
<protein>
    <submittedName>
        <fullName evidence="1">Uncharacterized protein</fullName>
    </submittedName>
</protein>
<evidence type="ECO:0000313" key="1">
    <source>
        <dbReference type="EMBL" id="ABS51770.1"/>
    </source>
</evidence>
<keyword evidence="2" id="KW-1185">Reference proteome</keyword>
<dbReference type="Proteomes" id="UP000002407">
    <property type="component" value="Chromosome"/>
</dbReference>
<evidence type="ECO:0000313" key="2">
    <source>
        <dbReference type="Proteomes" id="UP000002407"/>
    </source>
</evidence>